<accession>A0ABW2HCX9</accession>
<name>A0ABW2HCX9_9MICO</name>
<dbReference type="Proteomes" id="UP001596507">
    <property type="component" value="Unassembled WGS sequence"/>
</dbReference>
<keyword evidence="2" id="KW-1185">Reference proteome</keyword>
<gene>
    <name evidence="1" type="ORF">ACFQRL_08950</name>
</gene>
<dbReference type="EMBL" id="JBHTBE010000002">
    <property type="protein sequence ID" value="MFC7269082.1"/>
    <property type="molecule type" value="Genomic_DNA"/>
</dbReference>
<comment type="caution">
    <text evidence="1">The sequence shown here is derived from an EMBL/GenBank/DDBJ whole genome shotgun (WGS) entry which is preliminary data.</text>
</comment>
<organism evidence="1 2">
    <name type="scientific">Microbacterium fluvii</name>
    <dbReference type="NCBI Taxonomy" id="415215"/>
    <lineage>
        <taxon>Bacteria</taxon>
        <taxon>Bacillati</taxon>
        <taxon>Actinomycetota</taxon>
        <taxon>Actinomycetes</taxon>
        <taxon>Micrococcales</taxon>
        <taxon>Microbacteriaceae</taxon>
        <taxon>Microbacterium</taxon>
    </lineage>
</organism>
<dbReference type="RefSeq" id="WP_262874013.1">
    <property type="nucleotide sequence ID" value="NZ_BAABKW010000012.1"/>
</dbReference>
<proteinExistence type="predicted"/>
<evidence type="ECO:0000313" key="2">
    <source>
        <dbReference type="Proteomes" id="UP001596507"/>
    </source>
</evidence>
<reference evidence="2" key="1">
    <citation type="journal article" date="2019" name="Int. J. Syst. Evol. Microbiol.">
        <title>The Global Catalogue of Microorganisms (GCM) 10K type strain sequencing project: providing services to taxonomists for standard genome sequencing and annotation.</title>
        <authorList>
            <consortium name="The Broad Institute Genomics Platform"/>
            <consortium name="The Broad Institute Genome Sequencing Center for Infectious Disease"/>
            <person name="Wu L."/>
            <person name="Ma J."/>
        </authorList>
    </citation>
    <scope>NUCLEOTIDE SEQUENCE [LARGE SCALE GENOMIC DNA]</scope>
    <source>
        <strain evidence="2">CGMCC 1.15772</strain>
    </source>
</reference>
<evidence type="ECO:0000313" key="1">
    <source>
        <dbReference type="EMBL" id="MFC7269082.1"/>
    </source>
</evidence>
<sequence>MPNIHDIAIKPAVDWVLPVPKGWIDLIRATPGQVVYKGGVDGIDIEALGAAKASIHQVAVTGTAEFHDYETFGSDEHGFRAFRSETQLSTDDISVTILDWEAGFGGEERVEIDMSGSLREDGVLIASLEVRFYEGATEGTTELEDSKALQTAVARGGVSNFTIHLANDEDDWATVRGTISNRLIKK</sequence>
<protein>
    <submittedName>
        <fullName evidence="1">Uncharacterized protein</fullName>
    </submittedName>
</protein>